<dbReference type="Pfam" id="PF10118">
    <property type="entry name" value="Metal_hydrol"/>
    <property type="match status" value="1"/>
</dbReference>
<protein>
    <submittedName>
        <fullName evidence="2">Metal-dependent hydrolase</fullName>
    </submittedName>
</protein>
<keyword evidence="1" id="KW-1133">Transmembrane helix</keyword>
<gene>
    <name evidence="2" type="ORF">ACFQ0F_02695</name>
</gene>
<feature type="transmembrane region" description="Helical" evidence="1">
    <location>
        <begin position="195"/>
        <end position="217"/>
    </location>
</feature>
<sequence>MPSAYNPKAIHQKGASFPVRRMDFDFTGINKYFINNDPVPSMLWLAFQAYFPEGEAFFVDSVRDMRDQVKGELLQKNVSAFIGQEAMHGKEHYVANEEARRQGIDVSALDRATARVRRLGNKHLSKRFRLALTAAAEHFTGVISSQIAKRDDFRASIVDDRIKALILWHAMEETEHRAVAFDVYQSTGGGYFTRALAMTVVSIGITPTVLFGMIVCLRQDRQLSNLASWSRFLKSYWGSNGFFSELLPELLHYYRLDFHPNDLDAQVILHTLRSELCAEQ</sequence>
<dbReference type="InterPro" id="IPR016516">
    <property type="entry name" value="UCP07580"/>
</dbReference>
<name>A0ABW3HGD3_9GAMM</name>
<dbReference type="RefSeq" id="WP_340675274.1">
    <property type="nucleotide sequence ID" value="NZ_JBHTIT010000001.1"/>
</dbReference>
<dbReference type="EMBL" id="JBHTIT010000001">
    <property type="protein sequence ID" value="MFD0949308.1"/>
    <property type="molecule type" value="Genomic_DNA"/>
</dbReference>
<organism evidence="2 3">
    <name type="scientific">Paraperlucidibaca wandonensis</name>
    <dbReference type="NCBI Taxonomy" id="1268273"/>
    <lineage>
        <taxon>Bacteria</taxon>
        <taxon>Pseudomonadati</taxon>
        <taxon>Pseudomonadota</taxon>
        <taxon>Gammaproteobacteria</taxon>
        <taxon>Moraxellales</taxon>
        <taxon>Moraxellaceae</taxon>
        <taxon>Paraperlucidibaca</taxon>
    </lineage>
</organism>
<evidence type="ECO:0000313" key="2">
    <source>
        <dbReference type="EMBL" id="MFD0949308.1"/>
    </source>
</evidence>
<dbReference type="PIRSF" id="PIRSF007580">
    <property type="entry name" value="UCP07580"/>
    <property type="match status" value="1"/>
</dbReference>
<dbReference type="PANTHER" id="PTHR39456:SF1">
    <property type="entry name" value="METAL-DEPENDENT HYDROLASE"/>
    <property type="match status" value="1"/>
</dbReference>
<keyword evidence="3" id="KW-1185">Reference proteome</keyword>
<comment type="caution">
    <text evidence="2">The sequence shown here is derived from an EMBL/GenBank/DDBJ whole genome shotgun (WGS) entry which is preliminary data.</text>
</comment>
<dbReference type="PANTHER" id="PTHR39456">
    <property type="entry name" value="METAL-DEPENDENT HYDROLASE"/>
    <property type="match status" value="1"/>
</dbReference>
<accession>A0ABW3HGD3</accession>
<proteinExistence type="predicted"/>
<evidence type="ECO:0000313" key="3">
    <source>
        <dbReference type="Proteomes" id="UP001597044"/>
    </source>
</evidence>
<evidence type="ECO:0000256" key="1">
    <source>
        <dbReference type="SAM" id="Phobius"/>
    </source>
</evidence>
<keyword evidence="2" id="KW-0378">Hydrolase</keyword>
<dbReference type="GO" id="GO:0016787">
    <property type="term" value="F:hydrolase activity"/>
    <property type="evidence" value="ECO:0007669"/>
    <property type="project" value="UniProtKB-KW"/>
</dbReference>
<dbReference type="Proteomes" id="UP001597044">
    <property type="component" value="Unassembled WGS sequence"/>
</dbReference>
<keyword evidence="1" id="KW-0472">Membrane</keyword>
<reference evidence="3" key="1">
    <citation type="journal article" date="2019" name="Int. J. Syst. Evol. Microbiol.">
        <title>The Global Catalogue of Microorganisms (GCM) 10K type strain sequencing project: providing services to taxonomists for standard genome sequencing and annotation.</title>
        <authorList>
            <consortium name="The Broad Institute Genomics Platform"/>
            <consortium name="The Broad Institute Genome Sequencing Center for Infectious Disease"/>
            <person name="Wu L."/>
            <person name="Ma J."/>
        </authorList>
    </citation>
    <scope>NUCLEOTIDE SEQUENCE [LARGE SCALE GENOMIC DNA]</scope>
    <source>
        <strain evidence="3">CCUG 63419</strain>
    </source>
</reference>
<keyword evidence="1" id="KW-0812">Transmembrane</keyword>